<dbReference type="EMBL" id="CAFBLP010000002">
    <property type="protein sequence ID" value="CAB4858499.1"/>
    <property type="molecule type" value="Genomic_DNA"/>
</dbReference>
<gene>
    <name evidence="1" type="ORF">UFOPK3376_00116</name>
</gene>
<dbReference type="InterPro" id="IPR023375">
    <property type="entry name" value="ADC_dom_sf"/>
</dbReference>
<organism evidence="1">
    <name type="scientific">freshwater metagenome</name>
    <dbReference type="NCBI Taxonomy" id="449393"/>
    <lineage>
        <taxon>unclassified sequences</taxon>
        <taxon>metagenomes</taxon>
        <taxon>ecological metagenomes</taxon>
    </lineage>
</organism>
<accession>A0A6J7CQU2</accession>
<sequence>MGKIRYGGRTPDQLRNRELEATSVDTWATTLTAVYETDPEAIAAVLPRPLTPSSEPLVRVTFASVDIGHGRAPFGAGTFSVEAMHGKMLGGYPLVMPMTTEQAVVGGRETFGEPKKLADVTLQRNGDDVSGWFERMGVRFVEINGRVTGELPVTPDRRRSDFYFKFLLDPAGMGFDADPALVYCHRDEKTRAVWGVDGELVLRESRFDPVADLPVRALRFMEFAERSSKQHGEIVTKVPGEWIRPFVHQRYDDLSVTGAAD</sequence>
<dbReference type="Pfam" id="PF06314">
    <property type="entry name" value="ADC"/>
    <property type="match status" value="1"/>
</dbReference>
<evidence type="ECO:0000313" key="1">
    <source>
        <dbReference type="EMBL" id="CAB4858499.1"/>
    </source>
</evidence>
<reference evidence="1" key="1">
    <citation type="submission" date="2020-05" db="EMBL/GenBank/DDBJ databases">
        <authorList>
            <person name="Chiriac C."/>
            <person name="Salcher M."/>
            <person name="Ghai R."/>
            <person name="Kavagutti S V."/>
        </authorList>
    </citation>
    <scope>NUCLEOTIDE SEQUENCE</scope>
</reference>
<dbReference type="SUPFAM" id="SSF160104">
    <property type="entry name" value="Acetoacetate decarboxylase-like"/>
    <property type="match status" value="1"/>
</dbReference>
<dbReference type="InterPro" id="IPR010451">
    <property type="entry name" value="Acetoacetate_decarboxylase"/>
</dbReference>
<dbReference type="Gene3D" id="2.40.400.10">
    <property type="entry name" value="Acetoacetate decarboxylase-like"/>
    <property type="match status" value="1"/>
</dbReference>
<name>A0A6J7CQU2_9ZZZZ</name>
<dbReference type="GO" id="GO:0016829">
    <property type="term" value="F:lyase activity"/>
    <property type="evidence" value="ECO:0007669"/>
    <property type="project" value="InterPro"/>
</dbReference>
<dbReference type="AlphaFoldDB" id="A0A6J7CQU2"/>
<protein>
    <submittedName>
        <fullName evidence="1">Unannotated protein</fullName>
    </submittedName>
</protein>
<proteinExistence type="predicted"/>